<dbReference type="EMBL" id="SPQZ01000002">
    <property type="protein sequence ID" value="TFV98844.1"/>
    <property type="molecule type" value="Genomic_DNA"/>
</dbReference>
<keyword evidence="10" id="KW-1185">Reference proteome</keyword>
<dbReference type="GO" id="GO:0016872">
    <property type="term" value="F:intramolecular lyase activity"/>
    <property type="evidence" value="ECO:0007669"/>
    <property type="project" value="InterPro"/>
</dbReference>
<dbReference type="Proteomes" id="UP000298127">
    <property type="component" value="Unassembled WGS sequence"/>
</dbReference>
<feature type="transmembrane region" description="Helical" evidence="8">
    <location>
        <begin position="76"/>
        <end position="93"/>
    </location>
</feature>
<evidence type="ECO:0000313" key="9">
    <source>
        <dbReference type="EMBL" id="TFV98844.1"/>
    </source>
</evidence>
<organism evidence="9 10">
    <name type="scientific">Orlajensenia leifsoniae</name>
    <dbReference type="NCBI Taxonomy" id="2561933"/>
    <lineage>
        <taxon>Bacteria</taxon>
        <taxon>Bacillati</taxon>
        <taxon>Actinomycetota</taxon>
        <taxon>Actinomycetes</taxon>
        <taxon>Micrococcales</taxon>
        <taxon>Microbacteriaceae</taxon>
        <taxon>Orlajensenia</taxon>
    </lineage>
</organism>
<comment type="caution">
    <text evidence="9">The sequence shown here is derived from an EMBL/GenBank/DDBJ whole genome shotgun (WGS) entry which is preliminary data.</text>
</comment>
<dbReference type="AlphaFoldDB" id="A0A4Y9R2G1"/>
<evidence type="ECO:0000256" key="6">
    <source>
        <dbReference type="ARBA" id="ARBA00023136"/>
    </source>
</evidence>
<name>A0A4Y9R2G1_9MICO</name>
<comment type="pathway">
    <text evidence="2">Carotenoid biosynthesis.</text>
</comment>
<keyword evidence="4" id="KW-0125">Carotenoid biosynthesis</keyword>
<proteinExistence type="predicted"/>
<dbReference type="GO" id="GO:0016020">
    <property type="term" value="C:membrane"/>
    <property type="evidence" value="ECO:0007669"/>
    <property type="project" value="UniProtKB-SubCell"/>
</dbReference>
<sequence>MSYLTLNLIVLAVVAVVAAFALPRRPRLIVPIALTVVVLFVLTAVFDNIMIAVGLMVYSDSGRSGVDIGLAPIEDFAYPLAGALLLPSIWILLSRGERDE</sequence>
<keyword evidence="6 8" id="KW-0472">Membrane</keyword>
<evidence type="ECO:0000313" key="10">
    <source>
        <dbReference type="Proteomes" id="UP000298127"/>
    </source>
</evidence>
<feature type="transmembrane region" description="Helical" evidence="8">
    <location>
        <begin position="6"/>
        <end position="22"/>
    </location>
</feature>
<reference evidence="9 10" key="1">
    <citation type="journal article" date="2018" name="J. Microbiol.">
        <title>Leifsonia flava sp. nov., a novel actinobacterium isolated from the rhizosphere of Aquilegia viridiflora.</title>
        <authorList>
            <person name="Cai Y."/>
            <person name="Tao W.Z."/>
            <person name="Ma Y.J."/>
            <person name="Cheng J."/>
            <person name="Zhang M.Y."/>
            <person name="Zhang Y.X."/>
        </authorList>
    </citation>
    <scope>NUCLEOTIDE SEQUENCE [LARGE SCALE GENOMIC DNA]</scope>
    <source>
        <strain evidence="9 10">SYP-B2174</strain>
    </source>
</reference>
<accession>A0A4Y9R2G1</accession>
<evidence type="ECO:0000256" key="1">
    <source>
        <dbReference type="ARBA" id="ARBA00004141"/>
    </source>
</evidence>
<dbReference type="NCBIfam" id="TIGR03462">
    <property type="entry name" value="CarR_dom_SF"/>
    <property type="match status" value="1"/>
</dbReference>
<dbReference type="RefSeq" id="WP_135119374.1">
    <property type="nucleotide sequence ID" value="NZ_SPQZ01000002.1"/>
</dbReference>
<keyword evidence="7" id="KW-0413">Isomerase</keyword>
<evidence type="ECO:0000256" key="2">
    <source>
        <dbReference type="ARBA" id="ARBA00004829"/>
    </source>
</evidence>
<comment type="subcellular location">
    <subcellularLocation>
        <location evidence="1">Membrane</location>
        <topology evidence="1">Multi-pass membrane protein</topology>
    </subcellularLocation>
</comment>
<evidence type="ECO:0000256" key="3">
    <source>
        <dbReference type="ARBA" id="ARBA00022692"/>
    </source>
</evidence>
<dbReference type="GO" id="GO:0016117">
    <property type="term" value="P:carotenoid biosynthetic process"/>
    <property type="evidence" value="ECO:0007669"/>
    <property type="project" value="UniProtKB-KW"/>
</dbReference>
<evidence type="ECO:0000256" key="4">
    <source>
        <dbReference type="ARBA" id="ARBA00022746"/>
    </source>
</evidence>
<dbReference type="InterPro" id="IPR017825">
    <property type="entry name" value="Lycopene_cyclase_dom"/>
</dbReference>
<dbReference type="GO" id="GO:0045436">
    <property type="term" value="F:lycopene beta cyclase activity"/>
    <property type="evidence" value="ECO:0007669"/>
    <property type="project" value="UniProtKB-ARBA"/>
</dbReference>
<evidence type="ECO:0000256" key="8">
    <source>
        <dbReference type="SAM" id="Phobius"/>
    </source>
</evidence>
<evidence type="ECO:0000256" key="7">
    <source>
        <dbReference type="ARBA" id="ARBA00023235"/>
    </source>
</evidence>
<gene>
    <name evidence="9" type="ORF">E4M00_04855</name>
</gene>
<keyword evidence="5 8" id="KW-1133">Transmembrane helix</keyword>
<protein>
    <submittedName>
        <fullName evidence="9">Lycopene cyclase domain-containing protein</fullName>
    </submittedName>
</protein>
<evidence type="ECO:0000256" key="5">
    <source>
        <dbReference type="ARBA" id="ARBA00022989"/>
    </source>
</evidence>
<keyword evidence="3 8" id="KW-0812">Transmembrane</keyword>
<feature type="transmembrane region" description="Helical" evidence="8">
    <location>
        <begin position="29"/>
        <end position="56"/>
    </location>
</feature>